<dbReference type="InterPro" id="IPR038765">
    <property type="entry name" value="Papain-like_cys_pep_sf"/>
</dbReference>
<dbReference type="RefSeq" id="WP_284237781.1">
    <property type="nucleotide sequence ID" value="NZ_BSSQ01000005.1"/>
</dbReference>
<dbReference type="Gene3D" id="3.10.620.30">
    <property type="match status" value="1"/>
</dbReference>
<protein>
    <submittedName>
        <fullName evidence="2">Transglutaminase</fullName>
    </submittedName>
</protein>
<sequence>MTTGTTPFSLSAAELERIESKYRIQRQLAQAREHELFEVIGEELSEEERWALKYLFAYMPVNDLADYDGQLFLRHVCQTLAIRALVPWGEQVPDSLFLPYVLPYRVNTENIEDHRGILYEELAERTKSLTMEEAILETNYWCYEKATYIGSDLRTMSPLTMIRSARGRCGEESTLAVAALRSIGIPARQVYTPRWAHCDDNHAWVEAWADGRWRFLGACEPEARLDQGWFGPPARRAMLLNTRIFAEYPGPEDIIVANESFTEINLLENYAPARTVEISVKDKDGNPVPGAEVRFELYNMAEFYPIATLLADVFGQIRFKTGNGDLLVRGAANGLWGEVKLSAYGDNRLELVLDQTGQPGGTFDLDMVPPPEGAGEPGEPLSMEQEWDHAHRLEEGARLRAAYESTFATQQDAEELAASLGLPAAQVGDILRLARGNFSEVASFLRERTAEFGEWPLRLLQSLREKDWIDVRQDTLDDHLLGSLAVRGDLPDDEFVPYVLCPRVLNEMIVPYRQIFQGAFAEQELVTFRSDPSVLARWLSDRHTEREDLPNLKGKGNPVGTYKLKRGDAGSLDIVFVAVCRSLGIPARLHPNELKPQYKAEGEWRDVALSTNSMQPLLGVKGSIRLLRDPAATAAATEPSYAENFTLARLEENGFYKTLIYPPKYGDVYDKPLEAEPGSYRLTTGVRLPDGTVLARLTYFSVQAGENTDVELTYRITSRELPVLGGMDVARPLEGLDGSALIMSEQLAGDGAIVAWIEPEREPTKHLLRELGELAVTKAERQGPILLMIGDAEWTPSFDPAQYPQLPSEVLFARDRSELLLPQSAAGEAGYPHLFVLDNHNRIRYAASGYKIGMGKEAWQALAAVRQTSEESSQEKGSEA</sequence>
<dbReference type="Pfam" id="PF01841">
    <property type="entry name" value="Transglut_core"/>
    <property type="match status" value="2"/>
</dbReference>
<dbReference type="PANTHER" id="PTHR35532">
    <property type="entry name" value="SIMILAR TO POLYHYDROXYALKANOATE DEPOLYMERASE"/>
    <property type="match status" value="1"/>
</dbReference>
<dbReference type="SUPFAM" id="SSF54001">
    <property type="entry name" value="Cysteine proteinases"/>
    <property type="match status" value="2"/>
</dbReference>
<evidence type="ECO:0000313" key="3">
    <source>
        <dbReference type="Proteomes" id="UP001157114"/>
    </source>
</evidence>
<dbReference type="Proteomes" id="UP001157114">
    <property type="component" value="Unassembled WGS sequence"/>
</dbReference>
<dbReference type="EMBL" id="BSSQ01000005">
    <property type="protein sequence ID" value="GLX67062.1"/>
    <property type="molecule type" value="Genomic_DNA"/>
</dbReference>
<comment type="caution">
    <text evidence="2">The sequence shown here is derived from an EMBL/GenBank/DDBJ whole genome shotgun (WGS) entry which is preliminary data.</text>
</comment>
<dbReference type="InterPro" id="IPR002931">
    <property type="entry name" value="Transglutaminase-like"/>
</dbReference>
<evidence type="ECO:0000259" key="1">
    <source>
        <dbReference type="SMART" id="SM00460"/>
    </source>
</evidence>
<dbReference type="SMART" id="SM00460">
    <property type="entry name" value="TGc"/>
    <property type="match status" value="2"/>
</dbReference>
<accession>A0ABQ6G8W4</accession>
<dbReference type="Gene3D" id="2.60.40.1120">
    <property type="entry name" value="Carboxypeptidase-like, regulatory domain"/>
    <property type="match status" value="1"/>
</dbReference>
<name>A0ABQ6G8W4_9BACL</name>
<organism evidence="2 3">
    <name type="scientific">Paenibacillus glycanilyticus</name>
    <dbReference type="NCBI Taxonomy" id="126569"/>
    <lineage>
        <taxon>Bacteria</taxon>
        <taxon>Bacillati</taxon>
        <taxon>Bacillota</taxon>
        <taxon>Bacilli</taxon>
        <taxon>Bacillales</taxon>
        <taxon>Paenibacillaceae</taxon>
        <taxon>Paenibacillus</taxon>
    </lineage>
</organism>
<evidence type="ECO:0000313" key="2">
    <source>
        <dbReference type="EMBL" id="GLX67062.1"/>
    </source>
</evidence>
<reference evidence="2 3" key="1">
    <citation type="submission" date="2023-03" db="EMBL/GenBank/DDBJ databases">
        <title>Draft genome sequence of the bacteria which degrade cell wall of Tricholomamatutake.</title>
        <authorList>
            <person name="Konishi Y."/>
            <person name="Fukuta Y."/>
            <person name="Shirasaka N."/>
        </authorList>
    </citation>
    <scope>NUCLEOTIDE SEQUENCE [LARGE SCALE GENOMIC DNA]</scope>
    <source>
        <strain evidence="3">mu1</strain>
    </source>
</reference>
<dbReference type="PANTHER" id="PTHR35532:SF5">
    <property type="entry name" value="CARBOHYDRATE-BINDING DOMAIN-CONTAINING PROTEIN"/>
    <property type="match status" value="1"/>
</dbReference>
<proteinExistence type="predicted"/>
<feature type="domain" description="Transglutaminase-like" evidence="1">
    <location>
        <begin position="561"/>
        <end position="611"/>
    </location>
</feature>
<feature type="domain" description="Transglutaminase-like" evidence="1">
    <location>
        <begin position="161"/>
        <end position="220"/>
    </location>
</feature>
<gene>
    <name evidence="2" type="ORF">MU1_14060</name>
</gene>
<keyword evidence="3" id="KW-1185">Reference proteome</keyword>